<keyword evidence="1" id="KW-1133">Transmembrane helix</keyword>
<gene>
    <name evidence="2" type="ORF">BSL78_26477</name>
</gene>
<evidence type="ECO:0000313" key="3">
    <source>
        <dbReference type="Proteomes" id="UP000230750"/>
    </source>
</evidence>
<dbReference type="Proteomes" id="UP000230750">
    <property type="component" value="Unassembled WGS sequence"/>
</dbReference>
<dbReference type="EMBL" id="MRZV01001634">
    <property type="protein sequence ID" value="PIK36687.1"/>
    <property type="molecule type" value="Genomic_DNA"/>
</dbReference>
<organism evidence="2 3">
    <name type="scientific">Stichopus japonicus</name>
    <name type="common">Sea cucumber</name>
    <dbReference type="NCBI Taxonomy" id="307972"/>
    <lineage>
        <taxon>Eukaryota</taxon>
        <taxon>Metazoa</taxon>
        <taxon>Echinodermata</taxon>
        <taxon>Eleutherozoa</taxon>
        <taxon>Echinozoa</taxon>
        <taxon>Holothuroidea</taxon>
        <taxon>Aspidochirotacea</taxon>
        <taxon>Aspidochirotida</taxon>
        <taxon>Stichopodidae</taxon>
        <taxon>Apostichopus</taxon>
    </lineage>
</organism>
<feature type="transmembrane region" description="Helical" evidence="1">
    <location>
        <begin position="33"/>
        <end position="56"/>
    </location>
</feature>
<comment type="caution">
    <text evidence="2">The sequence shown here is derived from an EMBL/GenBank/DDBJ whole genome shotgun (WGS) entry which is preliminary data.</text>
</comment>
<dbReference type="AlphaFoldDB" id="A0A2G8JLS0"/>
<evidence type="ECO:0000313" key="2">
    <source>
        <dbReference type="EMBL" id="PIK36687.1"/>
    </source>
</evidence>
<sequence>MGVGNRRGRARRHRGNMRVHLQSLSKQKFYQQIIVASTVVCFLFVAGLVFLLVGWLNGVFPYKIFGTGMVVMSFLTTLSLIRTWKIFREVHGNTADGVVMATTNRPVNVQTTMRTSSQVTILGGTHITVVTSALPVNMPTDIASGTHGAQYNVLPSISGNVTHYQTAPPAYSPQVTSYPGNNLGQVNAWSSVNPQYANTASPPWGGSTTYTTNSAYQSSYGFEQTISAAPSNTVNALTGNTTYGSSYTYS</sequence>
<keyword evidence="1" id="KW-0812">Transmembrane</keyword>
<accession>A0A2G8JLS0</accession>
<protein>
    <submittedName>
        <fullName evidence="2">Uncharacterized protein</fullName>
    </submittedName>
</protein>
<keyword evidence="3" id="KW-1185">Reference proteome</keyword>
<proteinExistence type="predicted"/>
<evidence type="ECO:0000256" key="1">
    <source>
        <dbReference type="SAM" id="Phobius"/>
    </source>
</evidence>
<keyword evidence="1" id="KW-0472">Membrane</keyword>
<reference evidence="2 3" key="1">
    <citation type="journal article" date="2017" name="PLoS Biol.">
        <title>The sea cucumber genome provides insights into morphological evolution and visceral regeneration.</title>
        <authorList>
            <person name="Zhang X."/>
            <person name="Sun L."/>
            <person name="Yuan J."/>
            <person name="Sun Y."/>
            <person name="Gao Y."/>
            <person name="Zhang L."/>
            <person name="Li S."/>
            <person name="Dai H."/>
            <person name="Hamel J.F."/>
            <person name="Liu C."/>
            <person name="Yu Y."/>
            <person name="Liu S."/>
            <person name="Lin W."/>
            <person name="Guo K."/>
            <person name="Jin S."/>
            <person name="Xu P."/>
            <person name="Storey K.B."/>
            <person name="Huan P."/>
            <person name="Zhang T."/>
            <person name="Zhou Y."/>
            <person name="Zhang J."/>
            <person name="Lin C."/>
            <person name="Li X."/>
            <person name="Xing L."/>
            <person name="Huo D."/>
            <person name="Sun M."/>
            <person name="Wang L."/>
            <person name="Mercier A."/>
            <person name="Li F."/>
            <person name="Yang H."/>
            <person name="Xiang J."/>
        </authorList>
    </citation>
    <scope>NUCLEOTIDE SEQUENCE [LARGE SCALE GENOMIC DNA]</scope>
    <source>
        <strain evidence="2">Shaxun</strain>
        <tissue evidence="2">Muscle</tissue>
    </source>
</reference>
<name>A0A2G8JLS0_STIJA</name>
<feature type="transmembrane region" description="Helical" evidence="1">
    <location>
        <begin position="62"/>
        <end position="81"/>
    </location>
</feature>